<dbReference type="NCBIfam" id="TIGR03570">
    <property type="entry name" value="NeuD_NnaD"/>
    <property type="match status" value="1"/>
</dbReference>
<proteinExistence type="inferred from homology"/>
<dbReference type="Proteomes" id="UP000598467">
    <property type="component" value="Unassembled WGS sequence"/>
</dbReference>
<feature type="binding site" evidence="3">
    <location>
        <position position="69"/>
    </location>
    <ligand>
        <name>substrate</name>
    </ligand>
</feature>
<dbReference type="AlphaFoldDB" id="A0A926P1M2"/>
<dbReference type="RefSeq" id="WP_190294321.1">
    <property type="nucleotide sequence ID" value="NZ_JABFCZ010000047.1"/>
</dbReference>
<dbReference type="Gene3D" id="2.160.10.10">
    <property type="entry name" value="Hexapeptide repeat proteins"/>
    <property type="match status" value="1"/>
</dbReference>
<feature type="domain" description="PglD N-terminal" evidence="4">
    <location>
        <begin position="5"/>
        <end position="77"/>
    </location>
</feature>
<dbReference type="InterPro" id="IPR020019">
    <property type="entry name" value="AcTrfase_PglD-like"/>
</dbReference>
<sequence length="208" mass="21327">MRSGIIVVGAGGHAKVCIELLRAMGESVAYCVGAPDSPENCLGVPILRGDENLSFLRSEGYSRVFVAVGSNRLRERLGTLYAGQGYQLVNAISPLAVISPSATLGHGVAVMAGAIINAESVIDDLAIINTGATVDHDCRIGQTVHIAPQCALAGNVTVGNQSFLGVGCKVIPEIRIGERVTVGAGAVVICHIESDATAVGVPARVLSN</sequence>
<dbReference type="InterPro" id="IPR011004">
    <property type="entry name" value="Trimer_LpxA-like_sf"/>
</dbReference>
<name>A0A926P1M2_9HYPH</name>
<gene>
    <name evidence="5" type="ORF">HK439_25520</name>
</gene>
<dbReference type="InterPro" id="IPR050179">
    <property type="entry name" value="Trans_hexapeptide_repeat"/>
</dbReference>
<evidence type="ECO:0000313" key="6">
    <source>
        <dbReference type="Proteomes" id="UP000598467"/>
    </source>
</evidence>
<comment type="similarity">
    <text evidence="1">Belongs to the transferase hexapeptide repeat family.</text>
</comment>
<dbReference type="SUPFAM" id="SSF51161">
    <property type="entry name" value="Trimeric LpxA-like enzymes"/>
    <property type="match status" value="1"/>
</dbReference>
<feature type="active site" description="Proton acceptor" evidence="2">
    <location>
        <position position="136"/>
    </location>
</feature>
<evidence type="ECO:0000256" key="3">
    <source>
        <dbReference type="PIRSR" id="PIRSR620019-2"/>
    </source>
</evidence>
<evidence type="ECO:0000313" key="5">
    <source>
        <dbReference type="EMBL" id="MBD1549629.1"/>
    </source>
</evidence>
<feature type="site" description="Increases basicity of active site His" evidence="2">
    <location>
        <position position="137"/>
    </location>
</feature>
<dbReference type="CDD" id="cd03360">
    <property type="entry name" value="LbH_AT_putative"/>
    <property type="match status" value="1"/>
</dbReference>
<evidence type="ECO:0000259" key="4">
    <source>
        <dbReference type="Pfam" id="PF17836"/>
    </source>
</evidence>
<dbReference type="Pfam" id="PF17836">
    <property type="entry name" value="PglD_N"/>
    <property type="match status" value="1"/>
</dbReference>
<organism evidence="5 6">
    <name type="scientific">Roseibium aggregatum</name>
    <dbReference type="NCBI Taxonomy" id="187304"/>
    <lineage>
        <taxon>Bacteria</taxon>
        <taxon>Pseudomonadati</taxon>
        <taxon>Pseudomonadota</taxon>
        <taxon>Alphaproteobacteria</taxon>
        <taxon>Hyphomicrobiales</taxon>
        <taxon>Stappiaceae</taxon>
        <taxon>Roseibium</taxon>
    </lineage>
</organism>
<dbReference type="PANTHER" id="PTHR43300">
    <property type="entry name" value="ACETYLTRANSFERASE"/>
    <property type="match status" value="1"/>
</dbReference>
<dbReference type="EMBL" id="JABFCZ010000047">
    <property type="protein sequence ID" value="MBD1549629.1"/>
    <property type="molecule type" value="Genomic_DNA"/>
</dbReference>
<accession>A0A926P1M2</accession>
<comment type="caution">
    <text evidence="5">The sequence shown here is derived from an EMBL/GenBank/DDBJ whole genome shotgun (WGS) entry which is preliminary data.</text>
</comment>
<dbReference type="Gene3D" id="3.40.50.20">
    <property type="match status" value="1"/>
</dbReference>
<protein>
    <submittedName>
        <fullName evidence="5">Acetyltransferase</fullName>
    </submittedName>
</protein>
<feature type="binding site" evidence="3">
    <location>
        <position position="145"/>
    </location>
    <ligand>
        <name>acetyl-CoA</name>
        <dbReference type="ChEBI" id="CHEBI:57288"/>
    </ligand>
</feature>
<dbReference type="InterPro" id="IPR041561">
    <property type="entry name" value="PglD_N"/>
</dbReference>
<evidence type="ECO:0000256" key="1">
    <source>
        <dbReference type="ARBA" id="ARBA00007274"/>
    </source>
</evidence>
<evidence type="ECO:0000256" key="2">
    <source>
        <dbReference type="PIRSR" id="PIRSR620019-1"/>
    </source>
</evidence>
<dbReference type="PANTHER" id="PTHR43300:SF7">
    <property type="entry name" value="UDP-N-ACETYLBACILLOSAMINE N-ACETYLTRANSFERASE"/>
    <property type="match status" value="1"/>
</dbReference>
<reference evidence="5" key="1">
    <citation type="submission" date="2020-05" db="EMBL/GenBank/DDBJ databases">
        <title>Identification of trans-AT polyketide cluster in two marine bacteria, producers of a novel glutaramide-containing polyketide sesbanimide D and analogs.</title>
        <authorList>
            <person name="Kacar D."/>
            <person name="Rodriguez P."/>
            <person name="Canedo L."/>
            <person name="Gonzalez E."/>
            <person name="Galan B."/>
            <person name="De La Calle F."/>
            <person name="Garcia J.L."/>
        </authorList>
    </citation>
    <scope>NUCLEOTIDE SEQUENCE</scope>
    <source>
        <strain evidence="5">PHM038</strain>
    </source>
</reference>